<evidence type="ECO:0000313" key="3">
    <source>
        <dbReference type="Proteomes" id="UP000255515"/>
    </source>
</evidence>
<dbReference type="Proteomes" id="UP000255515">
    <property type="component" value="Unassembled WGS sequence"/>
</dbReference>
<dbReference type="Pfam" id="PF13098">
    <property type="entry name" value="Thioredoxin_2"/>
    <property type="match status" value="1"/>
</dbReference>
<dbReference type="AlphaFoldDB" id="A0A380ZUK6"/>
<dbReference type="PANTHER" id="PTHR32234">
    <property type="entry name" value="THIOL:DISULFIDE INTERCHANGE PROTEIN DSBD"/>
    <property type="match status" value="1"/>
</dbReference>
<dbReference type="GO" id="GO:0045454">
    <property type="term" value="P:cell redox homeostasis"/>
    <property type="evidence" value="ECO:0007669"/>
    <property type="project" value="TreeGrafter"/>
</dbReference>
<gene>
    <name evidence="2" type="ORF">NCTC11661_01495</name>
</gene>
<dbReference type="InterPro" id="IPR012336">
    <property type="entry name" value="Thioredoxin-like_fold"/>
</dbReference>
<name>A0A380ZUK6_9FLAO</name>
<sequence length="174" mass="20560">MNRALLFLSILFFGIWNAQQIQWMTMNDALKAQKNQPKKIFMNVYASWCGVCKQMDKTVFTHPEVVQYINTHYYPVKFNGEGKENIHYKGRDFHASNQKNTKFHEFFLYLGLNGFPSTVFFDAQGNVLTAFTGAMETKELMPYLQFFSTDEYKKIKTAEDWEKYQKKLQLKTLK</sequence>
<evidence type="ECO:0000313" key="2">
    <source>
        <dbReference type="EMBL" id="SUV52339.1"/>
    </source>
</evidence>
<dbReference type="InterPro" id="IPR036249">
    <property type="entry name" value="Thioredoxin-like_sf"/>
</dbReference>
<dbReference type="EMBL" id="UFTJ01000003">
    <property type="protein sequence ID" value="SUV52339.1"/>
    <property type="molecule type" value="Genomic_DNA"/>
</dbReference>
<organism evidence="2 3">
    <name type="scientific">Bergeyella zoohelcum</name>
    <dbReference type="NCBI Taxonomy" id="1015"/>
    <lineage>
        <taxon>Bacteria</taxon>
        <taxon>Pseudomonadati</taxon>
        <taxon>Bacteroidota</taxon>
        <taxon>Flavobacteriia</taxon>
        <taxon>Flavobacteriales</taxon>
        <taxon>Weeksellaceae</taxon>
        <taxon>Bergeyella</taxon>
    </lineage>
</organism>
<proteinExistence type="predicted"/>
<dbReference type="SUPFAM" id="SSF52833">
    <property type="entry name" value="Thioredoxin-like"/>
    <property type="match status" value="1"/>
</dbReference>
<dbReference type="RefSeq" id="WP_002664800.1">
    <property type="nucleotide sequence ID" value="NZ_UFTJ01000003.1"/>
</dbReference>
<evidence type="ECO:0000259" key="1">
    <source>
        <dbReference type="Pfam" id="PF13098"/>
    </source>
</evidence>
<protein>
    <submittedName>
        <fullName evidence="2">Thiol:disulfide interchange protein</fullName>
    </submittedName>
</protein>
<dbReference type="Gene3D" id="3.40.30.10">
    <property type="entry name" value="Glutaredoxin"/>
    <property type="match status" value="1"/>
</dbReference>
<feature type="domain" description="Thioredoxin-like fold" evidence="1">
    <location>
        <begin position="35"/>
        <end position="143"/>
    </location>
</feature>
<accession>A0A380ZUK6</accession>
<reference evidence="2 3" key="1">
    <citation type="submission" date="2018-06" db="EMBL/GenBank/DDBJ databases">
        <authorList>
            <consortium name="Pathogen Informatics"/>
            <person name="Doyle S."/>
        </authorList>
    </citation>
    <scope>NUCLEOTIDE SEQUENCE [LARGE SCALE GENOMIC DNA]</scope>
    <source>
        <strain evidence="2 3">NCTC11661</strain>
    </source>
</reference>
<dbReference type="GO" id="GO:0015035">
    <property type="term" value="F:protein-disulfide reductase activity"/>
    <property type="evidence" value="ECO:0007669"/>
    <property type="project" value="TreeGrafter"/>
</dbReference>
<dbReference type="PANTHER" id="PTHR32234:SF0">
    <property type="entry name" value="THIOL:DISULFIDE INTERCHANGE PROTEIN DSBD"/>
    <property type="match status" value="1"/>
</dbReference>